<organism evidence="1 2">
    <name type="scientific">Lentinus tigrinus ALCF2SS1-6</name>
    <dbReference type="NCBI Taxonomy" id="1328759"/>
    <lineage>
        <taxon>Eukaryota</taxon>
        <taxon>Fungi</taxon>
        <taxon>Dikarya</taxon>
        <taxon>Basidiomycota</taxon>
        <taxon>Agaricomycotina</taxon>
        <taxon>Agaricomycetes</taxon>
        <taxon>Polyporales</taxon>
        <taxon>Polyporaceae</taxon>
        <taxon>Lentinus</taxon>
    </lineage>
</organism>
<evidence type="ECO:0000313" key="2">
    <source>
        <dbReference type="Proteomes" id="UP000313359"/>
    </source>
</evidence>
<proteinExistence type="predicted"/>
<gene>
    <name evidence="1" type="ORF">L227DRAFT_581582</name>
</gene>
<evidence type="ECO:0000313" key="1">
    <source>
        <dbReference type="EMBL" id="RPD53154.1"/>
    </source>
</evidence>
<dbReference type="EMBL" id="ML122328">
    <property type="protein sequence ID" value="RPD53154.1"/>
    <property type="molecule type" value="Genomic_DNA"/>
</dbReference>
<sequence length="129" mass="15099">MEPPPTILQELHDRDEVLYGFEISDELVAAYREKHLPPGVEMPNTVAAVIVYKFALLRSFAQDLWMDFVTLYSEKPRFFGRRQTRPNQEDMVYWASGTRGRCLTRTCPNPDKLKEFIRKLGIDVEPAWH</sequence>
<dbReference type="Proteomes" id="UP000313359">
    <property type="component" value="Unassembled WGS sequence"/>
</dbReference>
<dbReference type="AlphaFoldDB" id="A0A5C2RP95"/>
<reference evidence="1" key="1">
    <citation type="journal article" date="2018" name="Genome Biol. Evol.">
        <title>Genomics and development of Lentinus tigrinus, a white-rot wood-decaying mushroom with dimorphic fruiting bodies.</title>
        <authorList>
            <person name="Wu B."/>
            <person name="Xu Z."/>
            <person name="Knudson A."/>
            <person name="Carlson A."/>
            <person name="Chen N."/>
            <person name="Kovaka S."/>
            <person name="LaButti K."/>
            <person name="Lipzen A."/>
            <person name="Pennachio C."/>
            <person name="Riley R."/>
            <person name="Schakwitz W."/>
            <person name="Umezawa K."/>
            <person name="Ohm R.A."/>
            <person name="Grigoriev I.V."/>
            <person name="Nagy L.G."/>
            <person name="Gibbons J."/>
            <person name="Hibbett D."/>
        </authorList>
    </citation>
    <scope>NUCLEOTIDE SEQUENCE [LARGE SCALE GENOMIC DNA]</scope>
    <source>
        <strain evidence="1">ALCF2SS1-6</strain>
    </source>
</reference>
<protein>
    <submittedName>
        <fullName evidence="1">Uncharacterized protein</fullName>
    </submittedName>
</protein>
<name>A0A5C2RP95_9APHY</name>
<keyword evidence="2" id="KW-1185">Reference proteome</keyword>
<accession>A0A5C2RP95</accession>